<gene>
    <name evidence="16" type="ORF">ACFQJ4_04100</name>
</gene>
<dbReference type="SMART" id="SM00388">
    <property type="entry name" value="HisKA"/>
    <property type="match status" value="1"/>
</dbReference>
<dbReference type="InterPro" id="IPR005467">
    <property type="entry name" value="His_kinase_dom"/>
</dbReference>
<feature type="domain" description="PAS" evidence="15">
    <location>
        <begin position="242"/>
        <end position="273"/>
    </location>
</feature>
<keyword evidence="17" id="KW-1185">Reference proteome</keyword>
<dbReference type="SUPFAM" id="SSF55874">
    <property type="entry name" value="ATPase domain of HSP90 chaperone/DNA topoisomerase II/histidine kinase"/>
    <property type="match status" value="1"/>
</dbReference>
<dbReference type="PANTHER" id="PTHR42878">
    <property type="entry name" value="TWO-COMPONENT HISTIDINE KINASE"/>
    <property type="match status" value="1"/>
</dbReference>
<evidence type="ECO:0000259" key="15">
    <source>
        <dbReference type="PROSITE" id="PS50112"/>
    </source>
</evidence>
<dbReference type="Gene3D" id="3.30.450.20">
    <property type="entry name" value="PAS domain"/>
    <property type="match status" value="1"/>
</dbReference>
<evidence type="ECO:0000313" key="17">
    <source>
        <dbReference type="Proteomes" id="UP001596398"/>
    </source>
</evidence>
<dbReference type="RefSeq" id="WP_276235504.1">
    <property type="nucleotide sequence ID" value="NZ_CP119802.1"/>
</dbReference>
<dbReference type="EC" id="2.7.13.3" evidence="3"/>
<evidence type="ECO:0000256" key="11">
    <source>
        <dbReference type="ARBA" id="ARBA00023136"/>
    </source>
</evidence>
<keyword evidence="5 13" id="KW-0812">Transmembrane</keyword>
<dbReference type="InterPro" id="IPR050351">
    <property type="entry name" value="BphY/WalK/GraS-like"/>
</dbReference>
<dbReference type="CDD" id="cd00082">
    <property type="entry name" value="HisKA"/>
    <property type="match status" value="1"/>
</dbReference>
<evidence type="ECO:0000256" key="9">
    <source>
        <dbReference type="ARBA" id="ARBA00022989"/>
    </source>
</evidence>
<evidence type="ECO:0000256" key="4">
    <source>
        <dbReference type="ARBA" id="ARBA00022679"/>
    </source>
</evidence>
<feature type="transmembrane region" description="Helical" evidence="13">
    <location>
        <begin position="12"/>
        <end position="30"/>
    </location>
</feature>
<evidence type="ECO:0000256" key="1">
    <source>
        <dbReference type="ARBA" id="ARBA00000085"/>
    </source>
</evidence>
<evidence type="ECO:0000259" key="14">
    <source>
        <dbReference type="PROSITE" id="PS50109"/>
    </source>
</evidence>
<evidence type="ECO:0000256" key="2">
    <source>
        <dbReference type="ARBA" id="ARBA00004141"/>
    </source>
</evidence>
<dbReference type="InterPro" id="IPR003661">
    <property type="entry name" value="HisK_dim/P_dom"/>
</dbReference>
<dbReference type="SUPFAM" id="SSF47384">
    <property type="entry name" value="Homodimeric domain of signal transducing histidine kinase"/>
    <property type="match status" value="1"/>
</dbReference>
<dbReference type="Gene3D" id="1.10.287.130">
    <property type="match status" value="1"/>
</dbReference>
<dbReference type="Pfam" id="PF16927">
    <property type="entry name" value="HisKA_7TM"/>
    <property type="match status" value="1"/>
</dbReference>
<feature type="transmembrane region" description="Helical" evidence="13">
    <location>
        <begin position="106"/>
        <end position="129"/>
    </location>
</feature>
<dbReference type="GO" id="GO:0004673">
    <property type="term" value="F:protein histidine kinase activity"/>
    <property type="evidence" value="ECO:0007669"/>
    <property type="project" value="UniProtKB-EC"/>
</dbReference>
<dbReference type="EMBL" id="JBHTAP010000001">
    <property type="protein sequence ID" value="MFC7234495.1"/>
    <property type="molecule type" value="Genomic_DNA"/>
</dbReference>
<dbReference type="InterPro" id="IPR036097">
    <property type="entry name" value="HisK_dim/P_sf"/>
</dbReference>
<feature type="domain" description="Histidine kinase" evidence="14">
    <location>
        <begin position="359"/>
        <end position="564"/>
    </location>
</feature>
<feature type="transmembrane region" description="Helical" evidence="13">
    <location>
        <begin position="42"/>
        <end position="62"/>
    </location>
</feature>
<evidence type="ECO:0000313" key="16">
    <source>
        <dbReference type="EMBL" id="MFC7234495.1"/>
    </source>
</evidence>
<evidence type="ECO:0000256" key="12">
    <source>
        <dbReference type="SAM" id="MobiDB-lite"/>
    </source>
</evidence>
<dbReference type="SMART" id="SM00387">
    <property type="entry name" value="HATPase_c"/>
    <property type="match status" value="1"/>
</dbReference>
<dbReference type="InterPro" id="IPR031621">
    <property type="entry name" value="HisKA_7TM"/>
</dbReference>
<keyword evidence="10" id="KW-0902">Two-component regulatory system</keyword>
<dbReference type="Pfam" id="PF02518">
    <property type="entry name" value="HATPase_c"/>
    <property type="match status" value="1"/>
</dbReference>
<dbReference type="Pfam" id="PF00512">
    <property type="entry name" value="HisKA"/>
    <property type="match status" value="1"/>
</dbReference>
<feature type="transmembrane region" description="Helical" evidence="13">
    <location>
        <begin position="215"/>
        <end position="240"/>
    </location>
</feature>
<dbReference type="SUPFAM" id="SSF55785">
    <property type="entry name" value="PYP-like sensor domain (PAS domain)"/>
    <property type="match status" value="1"/>
</dbReference>
<dbReference type="AlphaFoldDB" id="A0ABD5ZM26"/>
<keyword evidence="9 13" id="KW-1133">Transmembrane helix</keyword>
<evidence type="ECO:0000256" key="6">
    <source>
        <dbReference type="ARBA" id="ARBA00022741"/>
    </source>
</evidence>
<dbReference type="Gene3D" id="3.30.565.10">
    <property type="entry name" value="Histidine kinase-like ATPase, C-terminal domain"/>
    <property type="match status" value="1"/>
</dbReference>
<keyword evidence="7 16" id="KW-0418">Kinase</keyword>
<dbReference type="GeneID" id="79266163"/>
<evidence type="ECO:0000256" key="5">
    <source>
        <dbReference type="ARBA" id="ARBA00022692"/>
    </source>
</evidence>
<protein>
    <recommendedName>
        <fullName evidence="3">histidine kinase</fullName>
        <ecNumber evidence="3">2.7.13.3</ecNumber>
    </recommendedName>
</protein>
<name>A0ABD5ZM26_9EURY</name>
<dbReference type="PROSITE" id="PS50112">
    <property type="entry name" value="PAS"/>
    <property type="match status" value="1"/>
</dbReference>
<dbReference type="GO" id="GO:0016020">
    <property type="term" value="C:membrane"/>
    <property type="evidence" value="ECO:0007669"/>
    <property type="project" value="UniProtKB-SubCell"/>
</dbReference>
<accession>A0ABD5ZM26</accession>
<keyword evidence="11 13" id="KW-0472">Membrane</keyword>
<dbReference type="InterPro" id="IPR000014">
    <property type="entry name" value="PAS"/>
</dbReference>
<sequence length="592" mass="62006">MLPGIEAARLPYVAAFAASAVACLAVAGLLGRRPDSPGERELAGLFVAVGLWAVNSVARVLVVDPVVTRALLSVELVLGAASATLWLLFAARYAGYDPLAARPVRLLFGGFLAVAVLLPVTNGLHGLVWPSLDPVVRQGVVVYAVGRGPGHYAITLTGYGVALVGLYYLVRLLWSTPPARPAVGALLTGFALLIGANLLPYTVPMLVRHPPTVTPLGAAFAAIGGAVAVRYDLFGVVAVARRSVFRTLRDPVAVVDPEGRLLDTNDAYDELFGPVEVGAALTAACPDLAAGIDLDDTDAQTVHLGDDPDAGHYSVTVSPVEVGSRVRGRSLVLRDVSDLTAATRQLRRQNEQLDEIAYSAAHNLRNPLGVIGGYADVLETHLDAEGEAFDPRLAANCLAKIHSNSERMEEIINDLLRVTHASKAASARAFVAVGTAAERALGDVEGADRLSLAVEGDGAVRANPDQFEMLLHTLVRAARDRTDGPGEVRLSVTDDGFAFADDGTPIDPEDAEVFLSYGYTTKYPGTGLGLAVAQVLAASHGWSVAVDPDYRDGLRVVVSGATVRPADEVTLVEGADPPSGGPTRKPDDDNGV</sequence>
<evidence type="ECO:0000256" key="7">
    <source>
        <dbReference type="ARBA" id="ARBA00022777"/>
    </source>
</evidence>
<comment type="caution">
    <text evidence="16">The sequence shown here is derived from an EMBL/GenBank/DDBJ whole genome shotgun (WGS) entry which is preliminary data.</text>
</comment>
<dbReference type="InterPro" id="IPR035965">
    <property type="entry name" value="PAS-like_dom_sf"/>
</dbReference>
<organism evidence="16 17">
    <name type="scientific">Halosegnis marinus</name>
    <dbReference type="NCBI Taxonomy" id="3034023"/>
    <lineage>
        <taxon>Archaea</taxon>
        <taxon>Methanobacteriati</taxon>
        <taxon>Methanobacteriota</taxon>
        <taxon>Stenosarchaea group</taxon>
        <taxon>Halobacteria</taxon>
        <taxon>Halobacteriales</taxon>
        <taxon>Natronomonadaceae</taxon>
        <taxon>Halosegnis</taxon>
    </lineage>
</organism>
<dbReference type="GO" id="GO:0005524">
    <property type="term" value="F:ATP binding"/>
    <property type="evidence" value="ECO:0007669"/>
    <property type="project" value="UniProtKB-KW"/>
</dbReference>
<dbReference type="GO" id="GO:0000160">
    <property type="term" value="P:phosphorelay signal transduction system"/>
    <property type="evidence" value="ECO:0007669"/>
    <property type="project" value="UniProtKB-KW"/>
</dbReference>
<proteinExistence type="predicted"/>
<feature type="region of interest" description="Disordered" evidence="12">
    <location>
        <begin position="570"/>
        <end position="592"/>
    </location>
</feature>
<dbReference type="InterPro" id="IPR003594">
    <property type="entry name" value="HATPase_dom"/>
</dbReference>
<feature type="transmembrane region" description="Helical" evidence="13">
    <location>
        <begin position="74"/>
        <end position="94"/>
    </location>
</feature>
<feature type="transmembrane region" description="Helical" evidence="13">
    <location>
        <begin position="149"/>
        <end position="170"/>
    </location>
</feature>
<dbReference type="InterPro" id="IPR036890">
    <property type="entry name" value="HATPase_C_sf"/>
</dbReference>
<comment type="subcellular location">
    <subcellularLocation>
        <location evidence="2">Membrane</location>
        <topology evidence="2">Multi-pass membrane protein</topology>
    </subcellularLocation>
</comment>
<dbReference type="PROSITE" id="PS50109">
    <property type="entry name" value="HIS_KIN"/>
    <property type="match status" value="1"/>
</dbReference>
<evidence type="ECO:0000256" key="8">
    <source>
        <dbReference type="ARBA" id="ARBA00022840"/>
    </source>
</evidence>
<keyword evidence="6" id="KW-0547">Nucleotide-binding</keyword>
<keyword evidence="8" id="KW-0067">ATP-binding</keyword>
<dbReference type="Proteomes" id="UP001596398">
    <property type="component" value="Unassembled WGS sequence"/>
</dbReference>
<evidence type="ECO:0000256" key="10">
    <source>
        <dbReference type="ARBA" id="ARBA00023012"/>
    </source>
</evidence>
<evidence type="ECO:0000256" key="3">
    <source>
        <dbReference type="ARBA" id="ARBA00012438"/>
    </source>
</evidence>
<feature type="transmembrane region" description="Helical" evidence="13">
    <location>
        <begin position="182"/>
        <end position="203"/>
    </location>
</feature>
<keyword evidence="4" id="KW-0808">Transferase</keyword>
<evidence type="ECO:0000256" key="13">
    <source>
        <dbReference type="SAM" id="Phobius"/>
    </source>
</evidence>
<comment type="catalytic activity">
    <reaction evidence="1">
        <text>ATP + protein L-histidine = ADP + protein N-phospho-L-histidine.</text>
        <dbReference type="EC" id="2.7.13.3"/>
    </reaction>
</comment>
<reference evidence="16 17" key="1">
    <citation type="journal article" date="2019" name="Int. J. Syst. Evol. Microbiol.">
        <title>The Global Catalogue of Microorganisms (GCM) 10K type strain sequencing project: providing services to taxonomists for standard genome sequencing and annotation.</title>
        <authorList>
            <consortium name="The Broad Institute Genomics Platform"/>
            <consortium name="The Broad Institute Genome Sequencing Center for Infectious Disease"/>
            <person name="Wu L."/>
            <person name="Ma J."/>
        </authorList>
    </citation>
    <scope>NUCLEOTIDE SEQUENCE [LARGE SCALE GENOMIC DNA]</scope>
    <source>
        <strain evidence="16 17">DT85</strain>
    </source>
</reference>
<dbReference type="PANTHER" id="PTHR42878:SF7">
    <property type="entry name" value="SENSOR HISTIDINE KINASE GLRK"/>
    <property type="match status" value="1"/>
</dbReference>